<name>A0AA97CUS8_9ACTN</name>
<dbReference type="RefSeq" id="WP_420041642.1">
    <property type="nucleotide sequence ID" value="NZ_CP128986.1"/>
</dbReference>
<protein>
    <submittedName>
        <fullName evidence="1">Uncharacterized protein</fullName>
    </submittedName>
</protein>
<accession>A0AA97CUS8</accession>
<gene>
    <name evidence="1" type="ORF">MP11Mi_14930</name>
</gene>
<proteinExistence type="predicted"/>
<dbReference type="EMBL" id="CP128986">
    <property type="protein sequence ID" value="WOC12407.1"/>
    <property type="molecule type" value="Genomic_DNA"/>
</dbReference>
<organism evidence="1">
    <name type="scientific">Gordonia sp. MP11Mi</name>
    <dbReference type="NCBI Taxonomy" id="3022769"/>
    <lineage>
        <taxon>Bacteria</taxon>
        <taxon>Bacillati</taxon>
        <taxon>Actinomycetota</taxon>
        <taxon>Actinomycetes</taxon>
        <taxon>Mycobacteriales</taxon>
        <taxon>Gordoniaceae</taxon>
        <taxon>Gordonia</taxon>
    </lineage>
</organism>
<sequence length="127" mass="13803">MGAGPRRRVGYRIDLEGRGRNLTKAKLAALYDEGAFKPSQWNGGDPARDMDFLLKMFGKRNAPSTAQRRKVDALLSEIAGFLRGWAHAKAEVDVVPDFPPLTVADIERITVWANSGIAGVPPMPTAA</sequence>
<dbReference type="AlphaFoldDB" id="A0AA97CUS8"/>
<evidence type="ECO:0000313" key="1">
    <source>
        <dbReference type="EMBL" id="WOC12407.1"/>
    </source>
</evidence>
<reference evidence="1" key="1">
    <citation type="submission" date="2023-06" db="EMBL/GenBank/DDBJ databases">
        <title>Gordonia sp. nov. and Pseudochrobactrum sp. nov., two species isolated from the burying beetle Nicrophorus vespilloides.</title>
        <authorList>
            <person name="Poehlein A."/>
            <person name="Guzman J."/>
            <person name="Daniel R."/>
            <person name="Vilcinskas A."/>
        </authorList>
    </citation>
    <scope>NUCLEOTIDE SEQUENCE</scope>
    <source>
        <strain evidence="1">MP11Mi</strain>
    </source>
</reference>